<name>A0A2U3NGF0_9MYCO</name>
<dbReference type="AlphaFoldDB" id="A0A2U3NGF0"/>
<feature type="domain" description="Alpha/beta hydrolase" evidence="1">
    <location>
        <begin position="13"/>
        <end position="446"/>
    </location>
</feature>
<gene>
    <name evidence="2" type="ORF">MTAB308_4135</name>
</gene>
<evidence type="ECO:0000259" key="1">
    <source>
        <dbReference type="Pfam" id="PF20091"/>
    </source>
</evidence>
<organism evidence="2 3">
    <name type="scientific">Mycobacterium terramassiliense</name>
    <dbReference type="NCBI Taxonomy" id="1841859"/>
    <lineage>
        <taxon>Bacteria</taxon>
        <taxon>Bacillati</taxon>
        <taxon>Actinomycetota</taxon>
        <taxon>Actinomycetes</taxon>
        <taxon>Mycobacteriales</taxon>
        <taxon>Mycobacteriaceae</taxon>
        <taxon>Mycobacterium</taxon>
    </lineage>
</organism>
<dbReference type="InterPro" id="IPR045394">
    <property type="entry name" value="Abhydrolase_dom"/>
</dbReference>
<dbReference type="Proteomes" id="UP000241595">
    <property type="component" value="Unassembled WGS sequence"/>
</dbReference>
<evidence type="ECO:0000313" key="3">
    <source>
        <dbReference type="Proteomes" id="UP000241595"/>
    </source>
</evidence>
<sequence length="457" mass="49327">VTTTPYPAWSADVEGPIVGGIHGWPFGSALDDGASHGYVEEEFFVSGEAIRYRPANELSPQGDWAVLRHSASIYRTRVVVRRPSEPARFNGTVVVEWVNVSAGYDINLAVPPSLFDGLAYVAVSAQPAGLYGFPSVPGNGVMAWDPQRYASLDLPDDAIGYDLFTQIAGMLRNPDTHRGPALLGGLIPRHLIGVGASQSGTRVLAYANAIQPLTHAFDALMPLVCAGMAADFDTALAHPDSAAGHRGHSRAVLTQVRGDAQIPVMAINTETEALHYLPARQSDSERFRYWEIPGASHAPRVQLEAILAVAQRDGVREPAWMRAQGSNVMWLPTFDAAIGHLKRWIDEDQPPSVHPPIEVNVADGAIIRDEFGNALGGVRLPELEVPIATHVGTNSQYELTGTTTPFSPDTLRRLYPTHADYVRRVAAAATTAAAAGVILPRRVEAYHRQAQYAKVPP</sequence>
<feature type="non-terminal residue" evidence="2">
    <location>
        <position position="1"/>
    </location>
</feature>
<protein>
    <recommendedName>
        <fullName evidence="1">Alpha/beta hydrolase domain-containing protein</fullName>
    </recommendedName>
</protein>
<dbReference type="EMBL" id="FTRV01000015">
    <property type="protein sequence ID" value="SPM30626.1"/>
    <property type="molecule type" value="Genomic_DNA"/>
</dbReference>
<evidence type="ECO:0000313" key="2">
    <source>
        <dbReference type="EMBL" id="SPM30626.1"/>
    </source>
</evidence>
<proteinExistence type="predicted"/>
<keyword evidence="3" id="KW-1185">Reference proteome</keyword>
<reference evidence="2 3" key="1">
    <citation type="submission" date="2017-01" db="EMBL/GenBank/DDBJ databases">
        <authorList>
            <consortium name="Urmite Genomes"/>
        </authorList>
    </citation>
    <scope>NUCLEOTIDE SEQUENCE [LARGE SCALE GENOMIC DNA]</scope>
    <source>
        <strain evidence="2 3">AB308</strain>
    </source>
</reference>
<accession>A0A2U3NGF0</accession>
<dbReference type="Pfam" id="PF20091">
    <property type="entry name" value="Abhydrolase_10"/>
    <property type="match status" value="1"/>
</dbReference>
<dbReference type="STRING" id="1841859.GCA_900157385_04136"/>